<gene>
    <name evidence="1" type="ORF">ABS311_14530</name>
</gene>
<protein>
    <submittedName>
        <fullName evidence="1">Helix-turn-helix domain-containing protein</fullName>
    </submittedName>
</protein>
<dbReference type="RefSeq" id="WP_350402446.1">
    <property type="nucleotide sequence ID" value="NZ_JBELOE010000244.1"/>
</dbReference>
<organism evidence="1 2">
    <name type="scientific">Catenovulum sediminis</name>
    <dbReference type="NCBI Taxonomy" id="1740262"/>
    <lineage>
        <taxon>Bacteria</taxon>
        <taxon>Pseudomonadati</taxon>
        <taxon>Pseudomonadota</taxon>
        <taxon>Gammaproteobacteria</taxon>
        <taxon>Alteromonadales</taxon>
        <taxon>Alteromonadaceae</taxon>
        <taxon>Catenovulum</taxon>
    </lineage>
</organism>
<dbReference type="Proteomes" id="UP001467690">
    <property type="component" value="Unassembled WGS sequence"/>
</dbReference>
<dbReference type="InterPro" id="IPR036390">
    <property type="entry name" value="WH_DNA-bd_sf"/>
</dbReference>
<evidence type="ECO:0000313" key="1">
    <source>
        <dbReference type="EMBL" id="MER2493097.1"/>
    </source>
</evidence>
<dbReference type="InterPro" id="IPR036388">
    <property type="entry name" value="WH-like_DNA-bd_sf"/>
</dbReference>
<dbReference type="InterPro" id="IPR019885">
    <property type="entry name" value="Tscrpt_reg_HTH_AsnC-type_CS"/>
</dbReference>
<keyword evidence="2" id="KW-1185">Reference proteome</keyword>
<reference evidence="1 2" key="1">
    <citation type="submission" date="2024-06" db="EMBL/GenBank/DDBJ databases">
        <authorList>
            <person name="Chen R.Y."/>
        </authorList>
    </citation>
    <scope>NUCLEOTIDE SEQUENCE [LARGE SCALE GENOMIC DNA]</scope>
    <source>
        <strain evidence="1 2">D2</strain>
    </source>
</reference>
<proteinExistence type="predicted"/>
<sequence length="180" mass="20231">MKLIEFTDGNDHPFGNKQGQDTYKKLKQYLDNIDGEKVIEISLEGIKATDASFPRESVISIIKHLNGEKSFYLTDFDSKDLLDNWNYAAKAKNQLVVTNFDERLEVIGPDINTSTQELINYVYSQDSVTTANVAKALGLSVQNASTRLKKLVNDGVVLREEEAALSGGKEFIYKRLFKSD</sequence>
<name>A0ABV1RJI4_9ALTE</name>
<dbReference type="PROSITE" id="PS00519">
    <property type="entry name" value="HTH_ASNC_1"/>
    <property type="match status" value="1"/>
</dbReference>
<dbReference type="EMBL" id="JBELOE010000244">
    <property type="protein sequence ID" value="MER2493097.1"/>
    <property type="molecule type" value="Genomic_DNA"/>
</dbReference>
<dbReference type="Gene3D" id="1.10.10.10">
    <property type="entry name" value="Winged helix-like DNA-binding domain superfamily/Winged helix DNA-binding domain"/>
    <property type="match status" value="1"/>
</dbReference>
<comment type="caution">
    <text evidence="1">The sequence shown here is derived from an EMBL/GenBank/DDBJ whole genome shotgun (WGS) entry which is preliminary data.</text>
</comment>
<evidence type="ECO:0000313" key="2">
    <source>
        <dbReference type="Proteomes" id="UP001467690"/>
    </source>
</evidence>
<dbReference type="SUPFAM" id="SSF46785">
    <property type="entry name" value="Winged helix' DNA-binding domain"/>
    <property type="match status" value="1"/>
</dbReference>
<accession>A0ABV1RJI4</accession>
<dbReference type="Pfam" id="PF13412">
    <property type="entry name" value="HTH_24"/>
    <property type="match status" value="1"/>
</dbReference>